<keyword evidence="3" id="KW-0862">Zinc</keyword>
<gene>
    <name evidence="7" type="ORF">Tci_214311</name>
</gene>
<dbReference type="Pfam" id="PF07727">
    <property type="entry name" value="RVT_2"/>
    <property type="match status" value="1"/>
</dbReference>
<keyword evidence="2" id="KW-0378">Hydrolase</keyword>
<dbReference type="GO" id="GO:0003676">
    <property type="term" value="F:nucleic acid binding"/>
    <property type="evidence" value="ECO:0007669"/>
    <property type="project" value="InterPro"/>
</dbReference>
<feature type="compositionally biased region" description="Basic and acidic residues" evidence="4">
    <location>
        <begin position="483"/>
        <end position="516"/>
    </location>
</feature>
<dbReference type="InterPro" id="IPR039537">
    <property type="entry name" value="Retrotran_Ty1/copia-like"/>
</dbReference>
<dbReference type="SUPFAM" id="SSF53098">
    <property type="entry name" value="Ribonuclease H-like"/>
    <property type="match status" value="1"/>
</dbReference>
<feature type="domain" description="Integrase catalytic" evidence="6">
    <location>
        <begin position="346"/>
        <end position="393"/>
    </location>
</feature>
<dbReference type="Gene3D" id="4.10.60.10">
    <property type="entry name" value="Zinc finger, CCHC-type"/>
    <property type="match status" value="1"/>
</dbReference>
<feature type="region of interest" description="Disordered" evidence="4">
    <location>
        <begin position="1117"/>
        <end position="1139"/>
    </location>
</feature>
<dbReference type="PANTHER" id="PTHR42648:SF32">
    <property type="entry name" value="RIBONUCLEASE H-LIKE DOMAIN, GAG-PRE-INTEGRASE DOMAIN PROTEIN-RELATED"/>
    <property type="match status" value="1"/>
</dbReference>
<feature type="region of interest" description="Disordered" evidence="4">
    <location>
        <begin position="1015"/>
        <end position="1051"/>
    </location>
</feature>
<evidence type="ECO:0000256" key="3">
    <source>
        <dbReference type="PROSITE-ProRule" id="PRU00047"/>
    </source>
</evidence>
<dbReference type="InterPro" id="IPR036875">
    <property type="entry name" value="Znf_CCHC_sf"/>
</dbReference>
<dbReference type="InterPro" id="IPR001878">
    <property type="entry name" value="Znf_CCHC"/>
</dbReference>
<proteinExistence type="predicted"/>
<dbReference type="InterPro" id="IPR012337">
    <property type="entry name" value="RNaseH-like_sf"/>
</dbReference>
<dbReference type="InterPro" id="IPR013103">
    <property type="entry name" value="RVT_2"/>
</dbReference>
<accession>A0A699GUY2</accession>
<evidence type="ECO:0000256" key="1">
    <source>
        <dbReference type="ARBA" id="ARBA00022723"/>
    </source>
</evidence>
<dbReference type="Gene3D" id="3.30.420.10">
    <property type="entry name" value="Ribonuclease H-like superfamily/Ribonuclease H"/>
    <property type="match status" value="1"/>
</dbReference>
<sequence>MDSQSAYVVAVSKVPMLKAREYDLWKMRMGLYIQMMDYSLWEVIENGKSPPPSQTVDRVTTIMPYITEQEKSQRRAELRARSNLVMALPNEHQLNFNTYKDAKSLIMLLRTDLESKVECFNCHKKGHFLRECRAPRNQDSRNKEPLRRTVPVEATTLNALVSQYDGFGYDWSNQAEEGPTNYTLMAYTFPNFSSSNSKESDSDEEDVSKTAKPNYAKIKFVRPKPARKPVKKIRQDTYSPSNRVNNVKGTRVNTARTKAVLKVVKGYLVNVVKALAYYDEVDGGFVAFGGNPKRGKITGKAKIRTDFKLTDESHVLLKVPRKDNIYNVDLKNVVPQGENLIDLSVKVIRCDNGTEFKNRVMNQFCEVKGIKREFSVARTPQQNGAAERNNRTLLLELCSLIYNCQQLFGLKQKPALGFMRPFGCPVTILNTIDHLGSGPYWLFDIDVLTKSINYKPVVVWNQSNGNAVTKASNASYPDTGFKPSREDEKKDAEDPGNDDDKTINKDAQRDDQEKDTNTNNTNSVNTVSTPVNVASSKFINVDSSTWVNATEYPDNPNMPNWEDIGFSENEVVFGAEVDITNLNTHIPVSPIPTTRIHKDHLLEQIIRDIHSTPQTRRMTKNVTKHAMFSLVQQRTNHKDFQNCLFSCFLSQQEPKKAIQALKDPRWIEAMQEELLQFKLNKERLVAQGHTQQEGIDYDEMDVKSAFLYGKIKKEVYVCQPPGFKDPGCRKKVYKVEKALYGMYQAPKAWKEMCTEFEKMMHKKFQISFIGELTFFLGVQVKHKEDGIFISQDKYVTKLWKKYGFNDVKTASTPIETQIHAKVAGKKIVITESSVRIDLLFNDEDELNEVYAAPSHTKKVFANMRRQGKDFSENVTPFFSTMLAPQAEVGEGSGPMRQDTMGDTIAQTRSERVSKKSNDPPIPRVNTLGSRDDRLKLKELMELCTRFDLDDQEVFADQEVNVANIEINTASASVTTTNVYVSTADPIATAEPSTPPTTTTNTPDDAELTLAQTLMKMKSSKPRSKEKRVVIKEPSETATRSSEPPQQHDPKIKKHFATLRAEEQRNKPPTKAKQRKTMCTYLKNMAGYKDKNLKNKSFDVIKKMFDKAYKQVNTFVPMDSEGSRNKVKSSGKKAEDSKKRARAELGEESFKIQKLEDDAEKVELKDCLNIVSDDDQGIDVEPLAIKSPIIDWKILSLGICSLYIIEKADGSSKMYRFFSEMLKAIDR</sequence>
<name>A0A699GUY2_TANCI</name>
<dbReference type="PANTHER" id="PTHR42648">
    <property type="entry name" value="TRANSPOSASE, PUTATIVE-RELATED"/>
    <property type="match status" value="1"/>
</dbReference>
<feature type="domain" description="CCHC-type" evidence="5">
    <location>
        <begin position="119"/>
        <end position="133"/>
    </location>
</feature>
<evidence type="ECO:0000259" key="5">
    <source>
        <dbReference type="PROSITE" id="PS50158"/>
    </source>
</evidence>
<dbReference type="InterPro" id="IPR036397">
    <property type="entry name" value="RNaseH_sf"/>
</dbReference>
<protein>
    <submittedName>
        <fullName evidence="7">Uncharacterized protein</fullName>
    </submittedName>
</protein>
<dbReference type="EMBL" id="BKCJ010057756">
    <property type="protein sequence ID" value="GEW42335.1"/>
    <property type="molecule type" value="Genomic_DNA"/>
</dbReference>
<feature type="region of interest" description="Disordered" evidence="4">
    <location>
        <begin position="908"/>
        <end position="928"/>
    </location>
</feature>
<feature type="compositionally biased region" description="Polar residues" evidence="4">
    <location>
        <begin position="1035"/>
        <end position="1044"/>
    </location>
</feature>
<keyword evidence="3" id="KW-0863">Zinc-finger</keyword>
<reference evidence="7" key="1">
    <citation type="journal article" date="2019" name="Sci. Rep.">
        <title>Draft genome of Tanacetum cinerariifolium, the natural source of mosquito coil.</title>
        <authorList>
            <person name="Yamashiro T."/>
            <person name="Shiraishi A."/>
            <person name="Satake H."/>
            <person name="Nakayama K."/>
        </authorList>
    </citation>
    <scope>NUCLEOTIDE SEQUENCE</scope>
</reference>
<keyword evidence="1" id="KW-0479">Metal-binding</keyword>
<dbReference type="SUPFAM" id="SSF57756">
    <property type="entry name" value="Retrovirus zinc finger-like domains"/>
    <property type="match status" value="1"/>
</dbReference>
<dbReference type="PROSITE" id="PS50994">
    <property type="entry name" value="INTEGRASE"/>
    <property type="match status" value="1"/>
</dbReference>
<feature type="compositionally biased region" description="Basic and acidic residues" evidence="4">
    <location>
        <begin position="908"/>
        <end position="917"/>
    </location>
</feature>
<dbReference type="PROSITE" id="PS50158">
    <property type="entry name" value="ZF_CCHC"/>
    <property type="match status" value="1"/>
</dbReference>
<dbReference type="GO" id="GO:0016787">
    <property type="term" value="F:hydrolase activity"/>
    <property type="evidence" value="ECO:0007669"/>
    <property type="project" value="UniProtKB-KW"/>
</dbReference>
<dbReference type="InterPro" id="IPR001584">
    <property type="entry name" value="Integrase_cat-core"/>
</dbReference>
<evidence type="ECO:0000259" key="6">
    <source>
        <dbReference type="PROSITE" id="PS50994"/>
    </source>
</evidence>
<dbReference type="GO" id="GO:0015074">
    <property type="term" value="P:DNA integration"/>
    <property type="evidence" value="ECO:0007669"/>
    <property type="project" value="InterPro"/>
</dbReference>
<feature type="compositionally biased region" description="Low complexity" evidence="4">
    <location>
        <begin position="517"/>
        <end position="528"/>
    </location>
</feature>
<comment type="caution">
    <text evidence="7">The sequence shown here is derived from an EMBL/GenBank/DDBJ whole genome shotgun (WGS) entry which is preliminary data.</text>
</comment>
<evidence type="ECO:0000256" key="2">
    <source>
        <dbReference type="ARBA" id="ARBA00022801"/>
    </source>
</evidence>
<evidence type="ECO:0000256" key="4">
    <source>
        <dbReference type="SAM" id="MobiDB-lite"/>
    </source>
</evidence>
<dbReference type="GO" id="GO:0008270">
    <property type="term" value="F:zinc ion binding"/>
    <property type="evidence" value="ECO:0007669"/>
    <property type="project" value="UniProtKB-KW"/>
</dbReference>
<dbReference type="AlphaFoldDB" id="A0A699GUY2"/>
<dbReference type="SMART" id="SM00343">
    <property type="entry name" value="ZnF_C2HC"/>
    <property type="match status" value="1"/>
</dbReference>
<organism evidence="7">
    <name type="scientific">Tanacetum cinerariifolium</name>
    <name type="common">Dalmatian daisy</name>
    <name type="synonym">Chrysanthemum cinerariifolium</name>
    <dbReference type="NCBI Taxonomy" id="118510"/>
    <lineage>
        <taxon>Eukaryota</taxon>
        <taxon>Viridiplantae</taxon>
        <taxon>Streptophyta</taxon>
        <taxon>Embryophyta</taxon>
        <taxon>Tracheophyta</taxon>
        <taxon>Spermatophyta</taxon>
        <taxon>Magnoliopsida</taxon>
        <taxon>eudicotyledons</taxon>
        <taxon>Gunneridae</taxon>
        <taxon>Pentapetalae</taxon>
        <taxon>asterids</taxon>
        <taxon>campanulids</taxon>
        <taxon>Asterales</taxon>
        <taxon>Asteraceae</taxon>
        <taxon>Asteroideae</taxon>
        <taxon>Anthemideae</taxon>
        <taxon>Anthemidinae</taxon>
        <taxon>Tanacetum</taxon>
    </lineage>
</organism>
<evidence type="ECO:0000313" key="7">
    <source>
        <dbReference type="EMBL" id="GEW42335.1"/>
    </source>
</evidence>
<feature type="region of interest" description="Disordered" evidence="4">
    <location>
        <begin position="468"/>
        <end position="528"/>
    </location>
</feature>